<evidence type="ECO:0000256" key="2">
    <source>
        <dbReference type="ARBA" id="ARBA00022603"/>
    </source>
</evidence>
<comment type="caution">
    <text evidence="7">The sequence shown here is derived from an EMBL/GenBank/DDBJ whole genome shotgun (WGS) entry which is preliminary data.</text>
</comment>
<dbReference type="Gene3D" id="3.40.50.150">
    <property type="entry name" value="Vaccinia Virus protein VP39"/>
    <property type="match status" value="1"/>
</dbReference>
<dbReference type="InterPro" id="IPR040601">
    <property type="entry name" value="Trm5a/b_N"/>
</dbReference>
<keyword evidence="8" id="KW-1185">Reference proteome</keyword>
<gene>
    <name evidence="7" type="ORF">SCAL_000419</name>
</gene>
<evidence type="ECO:0000256" key="3">
    <source>
        <dbReference type="ARBA" id="ARBA00022679"/>
    </source>
</evidence>
<organism evidence="7 8">
    <name type="scientific">Candidatus Syntropharchaeum caldarium</name>
    <dbReference type="NCBI Taxonomy" id="1838285"/>
    <lineage>
        <taxon>Archaea</taxon>
        <taxon>Methanobacteriati</taxon>
        <taxon>Methanobacteriota</taxon>
        <taxon>Stenosarchaea group</taxon>
        <taxon>Methanomicrobia</taxon>
        <taxon>Methanosarcinales</taxon>
        <taxon>ANME-2 cluster</taxon>
        <taxon>Candidatus Syntropharchaeum</taxon>
    </lineage>
</organism>
<accession>A0A1F2PBW6</accession>
<keyword evidence="2 7" id="KW-0489">Methyltransferase</keyword>
<dbReference type="InterPro" id="IPR030382">
    <property type="entry name" value="MeTrfase_TRM5/TYW2"/>
</dbReference>
<evidence type="ECO:0000256" key="4">
    <source>
        <dbReference type="ARBA" id="ARBA00022691"/>
    </source>
</evidence>
<dbReference type="PROSITE" id="PS51684">
    <property type="entry name" value="SAM_MT_TRM5_TYW2"/>
    <property type="match status" value="1"/>
</dbReference>
<dbReference type="InterPro" id="IPR029063">
    <property type="entry name" value="SAM-dependent_MTases_sf"/>
</dbReference>
<dbReference type="Proteomes" id="UP000186940">
    <property type="component" value="Unassembled WGS sequence"/>
</dbReference>
<evidence type="ECO:0000259" key="6">
    <source>
        <dbReference type="PROSITE" id="PS51684"/>
    </source>
</evidence>
<dbReference type="GO" id="GO:0005737">
    <property type="term" value="C:cytoplasm"/>
    <property type="evidence" value="ECO:0007669"/>
    <property type="project" value="TreeGrafter"/>
</dbReference>
<dbReference type="Gene3D" id="3.30.70.2580">
    <property type="match status" value="1"/>
</dbReference>
<dbReference type="GO" id="GO:0008175">
    <property type="term" value="F:tRNA methyltransferase activity"/>
    <property type="evidence" value="ECO:0007669"/>
    <property type="project" value="TreeGrafter"/>
</dbReference>
<dbReference type="GO" id="GO:0002939">
    <property type="term" value="P:tRNA N1-guanine methylation"/>
    <property type="evidence" value="ECO:0007669"/>
    <property type="project" value="TreeGrafter"/>
</dbReference>
<dbReference type="PANTHER" id="PTHR23245">
    <property type="entry name" value="TRNA METHYLTRANSFERASE"/>
    <property type="match status" value="1"/>
</dbReference>
<dbReference type="Pfam" id="PF18093">
    <property type="entry name" value="Trm5_N"/>
    <property type="match status" value="1"/>
</dbReference>
<dbReference type="InterPro" id="IPR056743">
    <property type="entry name" value="TRM5-TYW2-like_MTfase"/>
</dbReference>
<keyword evidence="5" id="KW-0819">tRNA processing</keyword>
<dbReference type="EMBL" id="LYOS01000001">
    <property type="protein sequence ID" value="OFV68743.1"/>
    <property type="molecule type" value="Genomic_DNA"/>
</dbReference>
<reference evidence="7" key="1">
    <citation type="submission" date="2016-05" db="EMBL/GenBank/DDBJ databases">
        <title>Microbial consortia oxidize butane by reversing methanogenesis.</title>
        <authorList>
            <person name="Laso-Perez R."/>
            <person name="Richter M."/>
            <person name="Wegener G."/>
            <person name="Musat F."/>
        </authorList>
    </citation>
    <scope>NUCLEOTIDE SEQUENCE [LARGE SCALE GENOMIC DNA]</scope>
    <source>
        <strain evidence="7">BOX2</strain>
    </source>
</reference>
<name>A0A1F2PBW6_9EURY</name>
<feature type="domain" description="SAM-dependent methyltransferase TRM5/TYW2-type" evidence="6">
    <location>
        <begin position="89"/>
        <end position="333"/>
    </location>
</feature>
<keyword evidence="3" id="KW-0808">Transferase</keyword>
<evidence type="ECO:0000256" key="5">
    <source>
        <dbReference type="ARBA" id="ARBA00022694"/>
    </source>
</evidence>
<evidence type="ECO:0000256" key="1">
    <source>
        <dbReference type="ARBA" id="ARBA00022490"/>
    </source>
</evidence>
<dbReference type="STRING" id="1838285.SCAL_000419"/>
<sequence>MESYFIEVPKASGERVRRYLGDQNLLDRRLRIKSTEKSLKIPITNVPDDTQSDKINEITGCRVQVDRGDFERVARKLTIEDIIGLKPSFEVLGDIAVMLPPGDVAINDAADAILRVNKGIRTVVIPKTPVSGEYRVRTFEWVGGAPIHEIELREYGNRFRFDIRKVYFTPRLATERQRVASQVGSDELVVDMFAGVGPYTIPVAKRARRVIAIDINPDATHYLMKNLSLNRIENVEVRTGDVREIAPELANVADRAIMNLPLQAFEFLDAALTIIKHGGVVHFYDIRQDNDLFGGLIRKLERKVGGIRILHRGVVRSYAPHLYNVVVDFIPTSSSKA</sequence>
<dbReference type="AlphaFoldDB" id="A0A1F2PBW6"/>
<keyword evidence="1" id="KW-0963">Cytoplasm</keyword>
<dbReference type="SUPFAM" id="SSF53335">
    <property type="entry name" value="S-adenosyl-L-methionine-dependent methyltransferases"/>
    <property type="match status" value="1"/>
</dbReference>
<evidence type="ECO:0000313" key="8">
    <source>
        <dbReference type="Proteomes" id="UP000186940"/>
    </source>
</evidence>
<keyword evidence="4" id="KW-0949">S-adenosyl-L-methionine</keyword>
<dbReference type="Gene3D" id="3.30.300.110">
    <property type="entry name" value="Met-10+ protein-like domains"/>
    <property type="match status" value="1"/>
</dbReference>
<proteinExistence type="predicted"/>
<evidence type="ECO:0000313" key="7">
    <source>
        <dbReference type="EMBL" id="OFV68743.1"/>
    </source>
</evidence>
<dbReference type="CDD" id="cd02440">
    <property type="entry name" value="AdoMet_MTases"/>
    <property type="match status" value="1"/>
</dbReference>
<dbReference type="PANTHER" id="PTHR23245:SF36">
    <property type="entry name" value="TRNA (GUANINE(37)-N1)-METHYLTRANSFERASE"/>
    <property type="match status" value="1"/>
</dbReference>
<dbReference type="Pfam" id="PF02475">
    <property type="entry name" value="TRM5-TYW2_MTfase"/>
    <property type="match status" value="1"/>
</dbReference>
<protein>
    <submittedName>
        <fullName evidence="7">SAM-dependent methyltransferase</fullName>
    </submittedName>
</protein>